<keyword evidence="1" id="KW-0472">Membrane</keyword>
<evidence type="ECO:0000313" key="3">
    <source>
        <dbReference type="Proteomes" id="UP000077852"/>
    </source>
</evidence>
<sequence length="133" mass="14934">MPAMSRWRVAGLVFVFLWFAIGGVAHFVATEAEMQIVPPWIPWPRETVWVSGVFELLGAAGLLWRPTRRAAGVGLFLLTLAVTPANVYMLQRADFFANVPYWALVARLPLQAVLLVVIAWSTRPPRVLDHGRR</sequence>
<accession>A0AA91DH12</accession>
<dbReference type="Proteomes" id="UP000077852">
    <property type="component" value="Unassembled WGS sequence"/>
</dbReference>
<gene>
    <name evidence="2" type="ORF">A3K87_31515</name>
</gene>
<protein>
    <recommendedName>
        <fullName evidence="4">DoxX family membrane protein</fullName>
    </recommendedName>
</protein>
<evidence type="ECO:0008006" key="4">
    <source>
        <dbReference type="Google" id="ProtNLM"/>
    </source>
</evidence>
<dbReference type="EMBL" id="LVHG01000102">
    <property type="protein sequence ID" value="OAK55833.1"/>
    <property type="molecule type" value="Genomic_DNA"/>
</dbReference>
<feature type="transmembrane region" description="Helical" evidence="1">
    <location>
        <begin position="71"/>
        <end position="89"/>
    </location>
</feature>
<name>A0AA91DH12_VARPD</name>
<dbReference type="AlphaFoldDB" id="A0AA91DH12"/>
<comment type="caution">
    <text evidence="2">The sequence shown here is derived from an EMBL/GenBank/DDBJ whole genome shotgun (WGS) entry which is preliminary data.</text>
</comment>
<feature type="transmembrane region" description="Helical" evidence="1">
    <location>
        <begin position="101"/>
        <end position="122"/>
    </location>
</feature>
<dbReference type="PANTHER" id="PTHR36974">
    <property type="entry name" value="MEMBRANE PROTEIN-RELATED"/>
    <property type="match status" value="1"/>
</dbReference>
<feature type="transmembrane region" description="Helical" evidence="1">
    <location>
        <begin position="48"/>
        <end position="64"/>
    </location>
</feature>
<keyword evidence="1" id="KW-1133">Transmembrane helix</keyword>
<proteinExistence type="predicted"/>
<organism evidence="2 3">
    <name type="scientific">Variovorax paradoxus</name>
    <dbReference type="NCBI Taxonomy" id="34073"/>
    <lineage>
        <taxon>Bacteria</taxon>
        <taxon>Pseudomonadati</taxon>
        <taxon>Pseudomonadota</taxon>
        <taxon>Betaproteobacteria</taxon>
        <taxon>Burkholderiales</taxon>
        <taxon>Comamonadaceae</taxon>
        <taxon>Variovorax</taxon>
    </lineage>
</organism>
<keyword evidence="1" id="KW-0812">Transmembrane</keyword>
<reference evidence="2 3" key="1">
    <citation type="submission" date="2016-03" db="EMBL/GenBank/DDBJ databases">
        <title>Genome sequence of Variovorax paradoxus KB5.</title>
        <authorList>
            <person name="Jeong H."/>
            <person name="Hong C.E."/>
            <person name="Jo S.H."/>
            <person name="Park J.M."/>
        </authorList>
    </citation>
    <scope>NUCLEOTIDE SEQUENCE [LARGE SCALE GENOMIC DNA]</scope>
    <source>
        <strain evidence="2 3">KB5</strain>
    </source>
</reference>
<evidence type="ECO:0000313" key="2">
    <source>
        <dbReference type="EMBL" id="OAK55833.1"/>
    </source>
</evidence>
<evidence type="ECO:0000256" key="1">
    <source>
        <dbReference type="SAM" id="Phobius"/>
    </source>
</evidence>
<dbReference type="PANTHER" id="PTHR36974:SF1">
    <property type="entry name" value="DOXX FAMILY MEMBRANE PROTEIN"/>
    <property type="match status" value="1"/>
</dbReference>